<accession>A0A074WM60</accession>
<sequence length="224" mass="26719">MTPRTKSQWIPQPFRSFAHSCFKSQANSDGQSPYRAFYQKLKTYPELYETFKAARSRINKEVWAKLRAEPELLRAKQEELRYHHHHRIRFKDVEVRSKSGTRALAHYHAHKHEEILVRTRLIFSWCFGVDVERSAWAREKLPRKTHCPVQQHERTYQFYACCGMQRYMKSAWQSISDPSEFLCNKHYAERGWNLAMPEGYVDVRTLKGIRKRYEELNPGPSSKP</sequence>
<proteinExistence type="predicted"/>
<reference evidence="1 2" key="1">
    <citation type="journal article" date="2014" name="BMC Genomics">
        <title>Genome sequencing of four Aureobasidium pullulans varieties: biotechnological potential, stress tolerance, and description of new species.</title>
        <authorList>
            <person name="Gostin Ar C."/>
            <person name="Ohm R.A."/>
            <person name="Kogej T."/>
            <person name="Sonjak S."/>
            <person name="Turk M."/>
            <person name="Zajc J."/>
            <person name="Zalar P."/>
            <person name="Grube M."/>
            <person name="Sun H."/>
            <person name="Han J."/>
            <person name="Sharma A."/>
            <person name="Chiniquy J."/>
            <person name="Ngan C.Y."/>
            <person name="Lipzen A."/>
            <person name="Barry K."/>
            <person name="Grigoriev I.V."/>
            <person name="Gunde-Cimerman N."/>
        </authorList>
    </citation>
    <scope>NUCLEOTIDE SEQUENCE [LARGE SCALE GENOMIC DNA]</scope>
    <source>
        <strain evidence="1 2">CBS 147.97</strain>
    </source>
</reference>
<dbReference type="AlphaFoldDB" id="A0A074WM60"/>
<gene>
    <name evidence="1" type="ORF">M436DRAFT_43569</name>
</gene>
<dbReference type="GeneID" id="25409974"/>
<dbReference type="Proteomes" id="UP000027730">
    <property type="component" value="Unassembled WGS sequence"/>
</dbReference>
<name>A0A074WM60_9PEZI</name>
<dbReference type="RefSeq" id="XP_013428424.1">
    <property type="nucleotide sequence ID" value="XM_013572970.1"/>
</dbReference>
<dbReference type="OrthoDB" id="3937726at2759"/>
<keyword evidence="2" id="KW-1185">Reference proteome</keyword>
<protein>
    <submittedName>
        <fullName evidence="1">Uncharacterized protein</fullName>
    </submittedName>
</protein>
<evidence type="ECO:0000313" key="1">
    <source>
        <dbReference type="EMBL" id="KEQ74190.1"/>
    </source>
</evidence>
<organism evidence="1 2">
    <name type="scientific">Aureobasidium namibiae CBS 147.97</name>
    <dbReference type="NCBI Taxonomy" id="1043004"/>
    <lineage>
        <taxon>Eukaryota</taxon>
        <taxon>Fungi</taxon>
        <taxon>Dikarya</taxon>
        <taxon>Ascomycota</taxon>
        <taxon>Pezizomycotina</taxon>
        <taxon>Dothideomycetes</taxon>
        <taxon>Dothideomycetidae</taxon>
        <taxon>Dothideales</taxon>
        <taxon>Saccotheciaceae</taxon>
        <taxon>Aureobasidium</taxon>
    </lineage>
</organism>
<dbReference type="EMBL" id="KL584707">
    <property type="protein sequence ID" value="KEQ74190.1"/>
    <property type="molecule type" value="Genomic_DNA"/>
</dbReference>
<evidence type="ECO:0000313" key="2">
    <source>
        <dbReference type="Proteomes" id="UP000027730"/>
    </source>
</evidence>
<dbReference type="HOGENOM" id="CLU_1234770_0_0_1"/>